<comment type="caution">
    <text evidence="9">The sequence shown here is derived from an EMBL/GenBank/DDBJ whole genome shotgun (WGS) entry which is preliminary data.</text>
</comment>
<feature type="compositionally biased region" description="Basic residues" evidence="6">
    <location>
        <begin position="602"/>
        <end position="611"/>
    </location>
</feature>
<protein>
    <recommendedName>
        <fullName evidence="8">Rhodopsin domain-containing protein</fullName>
    </recommendedName>
</protein>
<feature type="compositionally biased region" description="Low complexity" evidence="6">
    <location>
        <begin position="307"/>
        <end position="320"/>
    </location>
</feature>
<dbReference type="OrthoDB" id="5342292at2759"/>
<dbReference type="AlphaFoldDB" id="A0A9P6KQE2"/>
<feature type="region of interest" description="Disordered" evidence="6">
    <location>
        <begin position="505"/>
        <end position="554"/>
    </location>
</feature>
<accession>A0A9P6KQE2</accession>
<evidence type="ECO:0000256" key="3">
    <source>
        <dbReference type="ARBA" id="ARBA00022989"/>
    </source>
</evidence>
<dbReference type="Pfam" id="PF20684">
    <property type="entry name" value="Fung_rhodopsin"/>
    <property type="match status" value="1"/>
</dbReference>
<feature type="transmembrane region" description="Helical" evidence="7">
    <location>
        <begin position="184"/>
        <end position="209"/>
    </location>
</feature>
<evidence type="ECO:0000256" key="5">
    <source>
        <dbReference type="ARBA" id="ARBA00038359"/>
    </source>
</evidence>
<evidence type="ECO:0000256" key="6">
    <source>
        <dbReference type="SAM" id="MobiDB-lite"/>
    </source>
</evidence>
<evidence type="ECO:0000256" key="1">
    <source>
        <dbReference type="ARBA" id="ARBA00004141"/>
    </source>
</evidence>
<keyword evidence="2 7" id="KW-0812">Transmembrane</keyword>
<evidence type="ECO:0000313" key="10">
    <source>
        <dbReference type="Proteomes" id="UP000756921"/>
    </source>
</evidence>
<feature type="domain" description="Rhodopsin" evidence="8">
    <location>
        <begin position="45"/>
        <end position="283"/>
    </location>
</feature>
<gene>
    <name evidence="9" type="ORF">PMIN01_07644</name>
</gene>
<feature type="transmembrane region" description="Helical" evidence="7">
    <location>
        <begin position="221"/>
        <end position="242"/>
    </location>
</feature>
<dbReference type="EMBL" id="WJXW01000007">
    <property type="protein sequence ID" value="KAF9734741.1"/>
    <property type="molecule type" value="Genomic_DNA"/>
</dbReference>
<evidence type="ECO:0000256" key="4">
    <source>
        <dbReference type="ARBA" id="ARBA00023136"/>
    </source>
</evidence>
<dbReference type="PANTHER" id="PTHR33048:SF47">
    <property type="entry name" value="INTEGRAL MEMBRANE PROTEIN-RELATED"/>
    <property type="match status" value="1"/>
</dbReference>
<feature type="transmembrane region" description="Helical" evidence="7">
    <location>
        <begin position="101"/>
        <end position="125"/>
    </location>
</feature>
<evidence type="ECO:0000313" key="9">
    <source>
        <dbReference type="EMBL" id="KAF9734741.1"/>
    </source>
</evidence>
<name>A0A9P6KQE2_9PLEO</name>
<sequence>MPATLLAEQRSELNTRQADASFHVPSDFIAAATICLFLTTVAVAARIFITMVDVRRLQIDDFATILAGLCCATFIAFMFVASHAGLGQHVTLLSADAVKSALLYSNILDIVYAPIMLAAKVSILVQVDRMFSGNKQRMVFWSVRALAYVNAFCYTVMFFTNVFSCTPRAKIVDPTVSGRCIPQNNLIVVSGTVNVASDVLVLLFAVWGISRLQLSGRRQTMVAVVFGIGSFACIASVCRLAFGVQVDKNRNYTQTIWPVHMWSLAEITAIMYLSCCPAFPRLVQYIRGTRTVKPAIKGYKTEKDLFSPTSSFSASKSSTPEQKHGWGSPIITPPTPPKTSPKISSPTPPNSSPTLPAGFVTPQNPSVRVTPGPVQGTRGTQSEDRPRGPFRTLSLPVKPSIPRSSFQLPPTRLEPKGPRLNFSIPVRPTPEQLAKQSSLSPRYIPEETTAALAKKAEGALWHYPPFERRISHVSYTSRHTAALEEIRQSLEEVRHSLDGGFIDTTPTSASLNVPPTPDFTSTWTPKTPTTPSHGRRPSLAPPASPGLPSPASPARTEFSVHLIESAVRMKIMPVYFAQRRKKSYDARMSTSTLGNSAVKPMHSFKRSKHARVPSTPGLQTHFETP</sequence>
<keyword evidence="3 7" id="KW-1133">Transmembrane helix</keyword>
<feature type="compositionally biased region" description="Low complexity" evidence="6">
    <location>
        <begin position="520"/>
        <end position="532"/>
    </location>
</feature>
<dbReference type="InterPro" id="IPR049326">
    <property type="entry name" value="Rhodopsin_dom_fungi"/>
</dbReference>
<dbReference type="GO" id="GO:0016020">
    <property type="term" value="C:membrane"/>
    <property type="evidence" value="ECO:0007669"/>
    <property type="project" value="UniProtKB-SubCell"/>
</dbReference>
<organism evidence="9 10">
    <name type="scientific">Paraphaeosphaeria minitans</name>
    <dbReference type="NCBI Taxonomy" id="565426"/>
    <lineage>
        <taxon>Eukaryota</taxon>
        <taxon>Fungi</taxon>
        <taxon>Dikarya</taxon>
        <taxon>Ascomycota</taxon>
        <taxon>Pezizomycotina</taxon>
        <taxon>Dothideomycetes</taxon>
        <taxon>Pleosporomycetidae</taxon>
        <taxon>Pleosporales</taxon>
        <taxon>Massarineae</taxon>
        <taxon>Didymosphaeriaceae</taxon>
        <taxon>Paraphaeosphaeria</taxon>
    </lineage>
</organism>
<feature type="transmembrane region" description="Helical" evidence="7">
    <location>
        <begin position="61"/>
        <end position="81"/>
    </location>
</feature>
<feature type="compositionally biased region" description="Polar residues" evidence="6">
    <location>
        <begin position="616"/>
        <end position="625"/>
    </location>
</feature>
<dbReference type="Proteomes" id="UP000756921">
    <property type="component" value="Unassembled WGS sequence"/>
</dbReference>
<keyword evidence="4 7" id="KW-0472">Membrane</keyword>
<feature type="transmembrane region" description="Helical" evidence="7">
    <location>
        <begin position="145"/>
        <end position="164"/>
    </location>
</feature>
<proteinExistence type="inferred from homology"/>
<feature type="compositionally biased region" description="Pro residues" evidence="6">
    <location>
        <begin position="539"/>
        <end position="551"/>
    </location>
</feature>
<dbReference type="PANTHER" id="PTHR33048">
    <property type="entry name" value="PTH11-LIKE INTEGRAL MEMBRANE PROTEIN (AFU_ORTHOLOGUE AFUA_5G11245)"/>
    <property type="match status" value="1"/>
</dbReference>
<feature type="region of interest" description="Disordered" evidence="6">
    <location>
        <begin position="307"/>
        <end position="425"/>
    </location>
</feature>
<feature type="region of interest" description="Disordered" evidence="6">
    <location>
        <begin position="583"/>
        <end position="625"/>
    </location>
</feature>
<evidence type="ECO:0000259" key="8">
    <source>
        <dbReference type="Pfam" id="PF20684"/>
    </source>
</evidence>
<evidence type="ECO:0000256" key="2">
    <source>
        <dbReference type="ARBA" id="ARBA00022692"/>
    </source>
</evidence>
<reference evidence="9" key="1">
    <citation type="journal article" date="2020" name="Mol. Plant Microbe Interact.">
        <title>Genome Sequence of the Biocontrol Agent Coniothyrium minitans strain Conio (IMI 134523).</title>
        <authorList>
            <person name="Patel D."/>
            <person name="Shittu T.A."/>
            <person name="Baroncelli R."/>
            <person name="Muthumeenakshi S."/>
            <person name="Osborne T.H."/>
            <person name="Janganan T.K."/>
            <person name="Sreenivasaprasad S."/>
        </authorList>
    </citation>
    <scope>NUCLEOTIDE SEQUENCE</scope>
    <source>
        <strain evidence="9">Conio</strain>
    </source>
</reference>
<evidence type="ECO:0000256" key="7">
    <source>
        <dbReference type="SAM" id="Phobius"/>
    </source>
</evidence>
<dbReference type="InterPro" id="IPR052337">
    <property type="entry name" value="SAT4-like"/>
</dbReference>
<comment type="similarity">
    <text evidence="5">Belongs to the SAT4 family.</text>
</comment>
<keyword evidence="10" id="KW-1185">Reference proteome</keyword>
<feature type="transmembrane region" description="Helical" evidence="7">
    <location>
        <begin position="28"/>
        <end position="49"/>
    </location>
</feature>
<comment type="subcellular location">
    <subcellularLocation>
        <location evidence="1">Membrane</location>
        <topology evidence="1">Multi-pass membrane protein</topology>
    </subcellularLocation>
</comment>